<dbReference type="RefSeq" id="WP_114116598.1">
    <property type="nucleotide sequence ID" value="NZ_BMHU01000001.1"/>
</dbReference>
<keyword evidence="8" id="KW-1185">Reference proteome</keyword>
<keyword evidence="5" id="KW-0732">Signal</keyword>
<keyword evidence="2" id="KW-0813">Transport</keyword>
<comment type="caution">
    <text evidence="7">The sequence shown here is derived from an EMBL/GenBank/DDBJ whole genome shotgun (WGS) entry which is preliminary data.</text>
</comment>
<dbReference type="Pfam" id="PF04069">
    <property type="entry name" value="OpuAC"/>
    <property type="match status" value="1"/>
</dbReference>
<dbReference type="GO" id="GO:0005275">
    <property type="term" value="F:amine transmembrane transporter activity"/>
    <property type="evidence" value="ECO:0007669"/>
    <property type="project" value="TreeGrafter"/>
</dbReference>
<dbReference type="GO" id="GO:0043190">
    <property type="term" value="C:ATP-binding cassette (ABC) transporter complex"/>
    <property type="evidence" value="ECO:0007669"/>
    <property type="project" value="InterPro"/>
</dbReference>
<evidence type="ECO:0000256" key="4">
    <source>
        <dbReference type="ARBA" id="ARBA00023136"/>
    </source>
</evidence>
<feature type="domain" description="ABC-type glycine betaine transport system substrate-binding" evidence="6">
    <location>
        <begin position="51"/>
        <end position="294"/>
    </location>
</feature>
<dbReference type="EMBL" id="QORO01000001">
    <property type="protein sequence ID" value="RCK61493.1"/>
    <property type="molecule type" value="Genomic_DNA"/>
</dbReference>
<dbReference type="Gene3D" id="3.40.190.100">
    <property type="entry name" value="Glycine betaine-binding periplasmic protein, domain 2"/>
    <property type="match status" value="1"/>
</dbReference>
<evidence type="ECO:0000259" key="6">
    <source>
        <dbReference type="Pfam" id="PF04069"/>
    </source>
</evidence>
<dbReference type="InterPro" id="IPR007210">
    <property type="entry name" value="ABC_Gly_betaine_transp_sub-bd"/>
</dbReference>
<proteinExistence type="predicted"/>
<evidence type="ECO:0000313" key="8">
    <source>
        <dbReference type="Proteomes" id="UP000253508"/>
    </source>
</evidence>
<dbReference type="SUPFAM" id="SSF53850">
    <property type="entry name" value="Periplasmic binding protein-like II"/>
    <property type="match status" value="1"/>
</dbReference>
<gene>
    <name evidence="7" type="ORF">DTO57_02290</name>
</gene>
<keyword evidence="4" id="KW-0472">Membrane</keyword>
<dbReference type="AlphaFoldDB" id="A0A367Y6J6"/>
<evidence type="ECO:0000256" key="2">
    <source>
        <dbReference type="ARBA" id="ARBA00022448"/>
    </source>
</evidence>
<name>A0A367Y6J6_9MICO</name>
<feature type="signal peptide" evidence="5">
    <location>
        <begin position="1"/>
        <end position="23"/>
    </location>
</feature>
<evidence type="ECO:0000256" key="5">
    <source>
        <dbReference type="SAM" id="SignalP"/>
    </source>
</evidence>
<dbReference type="PANTHER" id="PTHR47737">
    <property type="entry name" value="GLYCINE BETAINE/PROLINE BETAINE TRANSPORT SYSTEM PERMEASE PROTEIN PROW"/>
    <property type="match status" value="1"/>
</dbReference>
<keyword evidence="3" id="KW-1003">Cell membrane</keyword>
<evidence type="ECO:0000256" key="1">
    <source>
        <dbReference type="ARBA" id="ARBA00004236"/>
    </source>
</evidence>
<evidence type="ECO:0000313" key="7">
    <source>
        <dbReference type="EMBL" id="RCK61493.1"/>
    </source>
</evidence>
<dbReference type="GO" id="GO:0015871">
    <property type="term" value="P:choline transport"/>
    <property type="evidence" value="ECO:0007669"/>
    <property type="project" value="TreeGrafter"/>
</dbReference>
<protein>
    <submittedName>
        <fullName evidence="7">Glycine/betaine ABC transporter substrate-binding protein</fullName>
    </submittedName>
</protein>
<reference evidence="7 8" key="1">
    <citation type="submission" date="2018-07" db="EMBL/GenBank/DDBJ databases">
        <title>Microbacterium endoborsara sp. nov., a novel actinobacterium isolated from Borszczowia aralocaspica.</title>
        <authorList>
            <person name="An D."/>
        </authorList>
    </citation>
    <scope>NUCLEOTIDE SEQUENCE [LARGE SCALE GENOMIC DNA]</scope>
    <source>
        <strain evidence="7 8">C1.15228</strain>
    </source>
</reference>
<dbReference type="OrthoDB" id="9787902at2"/>
<accession>A0A367Y6J6</accession>
<sequence length="305" mass="32681">MLTRNRKLLFSGAALGAATLALAGCVATADDVASGGSSSGDDSKGTLTIPAIAGWDEGVASSELWKAVLEEQGYTVNVEYADAATVYAGLAAGDYDFYTDTWMPLTHKTYMEKYGDDIATLGTWNEDAQNTIAVNADAPIDSLTELADHADEFGNTIVGIEPGAGLTEATQNKVIPTYGLEGMDYQTSSTAAMLTELQASADAGENIVVTLWQPHWAYSKFDLKNLEDPENTLGDAETMRVTARADFADEFPEVAEWLSNFEMSLDQLQSLEAVMFSGDEQPDDFGPVVSDWIADNQDYVDGLTA</sequence>
<dbReference type="GO" id="GO:0015226">
    <property type="term" value="F:carnitine transmembrane transporter activity"/>
    <property type="evidence" value="ECO:0007669"/>
    <property type="project" value="TreeGrafter"/>
</dbReference>
<feature type="chain" id="PRO_5039164916" evidence="5">
    <location>
        <begin position="24"/>
        <end position="305"/>
    </location>
</feature>
<dbReference type="PANTHER" id="PTHR47737:SF1">
    <property type="entry name" value="GLYCINE BETAINE_PROLINE BETAINE TRANSPORT SYSTEM PERMEASE PROTEIN PROW"/>
    <property type="match status" value="1"/>
</dbReference>
<comment type="subcellular location">
    <subcellularLocation>
        <location evidence="1">Cell membrane</location>
    </subcellularLocation>
</comment>
<dbReference type="PROSITE" id="PS51257">
    <property type="entry name" value="PROKAR_LIPOPROTEIN"/>
    <property type="match status" value="1"/>
</dbReference>
<evidence type="ECO:0000256" key="3">
    <source>
        <dbReference type="ARBA" id="ARBA00022475"/>
    </source>
</evidence>
<dbReference type="GO" id="GO:0031460">
    <property type="term" value="P:glycine betaine transport"/>
    <property type="evidence" value="ECO:0007669"/>
    <property type="project" value="TreeGrafter"/>
</dbReference>
<dbReference type="Proteomes" id="UP000253508">
    <property type="component" value="Unassembled WGS sequence"/>
</dbReference>
<organism evidence="7 8">
    <name type="scientific">Microbacterium sorbitolivorans</name>
    <dbReference type="NCBI Taxonomy" id="1867410"/>
    <lineage>
        <taxon>Bacteria</taxon>
        <taxon>Bacillati</taxon>
        <taxon>Actinomycetota</taxon>
        <taxon>Actinomycetes</taxon>
        <taxon>Micrococcales</taxon>
        <taxon>Microbacteriaceae</taxon>
        <taxon>Microbacterium</taxon>
    </lineage>
</organism>
<dbReference type="Gene3D" id="3.10.105.10">
    <property type="entry name" value="Dipeptide-binding Protein, Domain 3"/>
    <property type="match status" value="2"/>
</dbReference>
<dbReference type="CDD" id="cd13639">
    <property type="entry name" value="PBP2_OpuAC_like"/>
    <property type="match status" value="1"/>
</dbReference>